<proteinExistence type="inferred from homology"/>
<dbReference type="AlphaFoldDB" id="A0AAD9Q015"/>
<dbReference type="SMART" id="SM00490">
    <property type="entry name" value="HELICc"/>
    <property type="match status" value="1"/>
</dbReference>
<keyword evidence="9" id="KW-0347">Helicase</keyword>
<keyword evidence="9" id="KW-0067">ATP-binding</keyword>
<evidence type="ECO:0000256" key="7">
    <source>
        <dbReference type="ARBA" id="ARBA00044542"/>
    </source>
</evidence>
<dbReference type="GO" id="GO:0043138">
    <property type="term" value="F:3'-5' DNA helicase activity"/>
    <property type="evidence" value="ECO:0007669"/>
    <property type="project" value="UniProtKB-EC"/>
</dbReference>
<evidence type="ECO:0000256" key="5">
    <source>
        <dbReference type="ARBA" id="ARBA00034617"/>
    </source>
</evidence>
<keyword evidence="9" id="KW-0378">Hydrolase</keyword>
<evidence type="ECO:0000256" key="2">
    <source>
        <dbReference type="ARBA" id="ARBA00023125"/>
    </source>
</evidence>
<evidence type="ECO:0000259" key="8">
    <source>
        <dbReference type="PROSITE" id="PS51194"/>
    </source>
</evidence>
<keyword evidence="4" id="KW-0539">Nucleus</keyword>
<dbReference type="Proteomes" id="UP001249851">
    <property type="component" value="Unassembled WGS sequence"/>
</dbReference>
<comment type="caution">
    <text evidence="9">The sequence shown here is derived from an EMBL/GenBank/DDBJ whole genome shotgun (WGS) entry which is preliminary data.</text>
</comment>
<keyword evidence="2" id="KW-0238">DNA-binding</keyword>
<dbReference type="GO" id="GO:0005634">
    <property type="term" value="C:nucleus"/>
    <property type="evidence" value="ECO:0007669"/>
    <property type="project" value="TreeGrafter"/>
</dbReference>
<protein>
    <recommendedName>
        <fullName evidence="6">DNA 3'-5' helicase</fullName>
        <ecNumber evidence="6">5.6.2.4</ecNumber>
    </recommendedName>
    <alternativeName>
        <fullName evidence="7">DNA 3'-5' helicase BLM</fullName>
    </alternativeName>
</protein>
<evidence type="ECO:0000313" key="9">
    <source>
        <dbReference type="EMBL" id="KAK2552209.1"/>
    </source>
</evidence>
<dbReference type="EC" id="5.6.2.4" evidence="6"/>
<gene>
    <name evidence="9" type="ORF">P5673_026732</name>
</gene>
<dbReference type="SUPFAM" id="SSF52540">
    <property type="entry name" value="P-loop containing nucleoside triphosphate hydrolases"/>
    <property type="match status" value="1"/>
</dbReference>
<dbReference type="PANTHER" id="PTHR13710:SF153">
    <property type="entry name" value="RECQ-LIKE DNA HELICASE BLM"/>
    <property type="match status" value="1"/>
</dbReference>
<evidence type="ECO:0000313" key="10">
    <source>
        <dbReference type="Proteomes" id="UP001249851"/>
    </source>
</evidence>
<evidence type="ECO:0000256" key="1">
    <source>
        <dbReference type="ARBA" id="ARBA00005446"/>
    </source>
</evidence>
<dbReference type="Pfam" id="PF00271">
    <property type="entry name" value="Helicase_C"/>
    <property type="match status" value="1"/>
</dbReference>
<comment type="similarity">
    <text evidence="1">Belongs to the helicase family. RecQ subfamily.</text>
</comment>
<name>A0AAD9Q015_ACRCE</name>
<dbReference type="GO" id="GO:0009378">
    <property type="term" value="F:four-way junction helicase activity"/>
    <property type="evidence" value="ECO:0007669"/>
    <property type="project" value="TreeGrafter"/>
</dbReference>
<comment type="catalytic activity">
    <reaction evidence="5">
        <text>Couples ATP hydrolysis with the unwinding of duplex DNA by translocating in the 3'-5' direction.</text>
        <dbReference type="EC" id="5.6.2.4"/>
    </reaction>
</comment>
<reference evidence="9" key="2">
    <citation type="journal article" date="2023" name="Science">
        <title>Genomic signatures of disease resistance in endangered staghorn corals.</title>
        <authorList>
            <person name="Vollmer S.V."/>
            <person name="Selwyn J.D."/>
            <person name="Despard B.A."/>
            <person name="Roesel C.L."/>
        </authorList>
    </citation>
    <scope>NUCLEOTIDE SEQUENCE</scope>
    <source>
        <strain evidence="9">K2</strain>
    </source>
</reference>
<dbReference type="EMBL" id="JARQWQ010000089">
    <property type="protein sequence ID" value="KAK2552209.1"/>
    <property type="molecule type" value="Genomic_DNA"/>
</dbReference>
<dbReference type="Gene3D" id="3.40.50.300">
    <property type="entry name" value="P-loop containing nucleotide triphosphate hydrolases"/>
    <property type="match status" value="2"/>
</dbReference>
<evidence type="ECO:0000256" key="6">
    <source>
        <dbReference type="ARBA" id="ARBA00034808"/>
    </source>
</evidence>
<organism evidence="9 10">
    <name type="scientific">Acropora cervicornis</name>
    <name type="common">Staghorn coral</name>
    <dbReference type="NCBI Taxonomy" id="6130"/>
    <lineage>
        <taxon>Eukaryota</taxon>
        <taxon>Metazoa</taxon>
        <taxon>Cnidaria</taxon>
        <taxon>Anthozoa</taxon>
        <taxon>Hexacorallia</taxon>
        <taxon>Scleractinia</taxon>
        <taxon>Astrocoeniina</taxon>
        <taxon>Acroporidae</taxon>
        <taxon>Acropora</taxon>
    </lineage>
</organism>
<dbReference type="GO" id="GO:0003677">
    <property type="term" value="F:DNA binding"/>
    <property type="evidence" value="ECO:0007669"/>
    <property type="project" value="UniProtKB-KW"/>
</dbReference>
<dbReference type="PROSITE" id="PS51194">
    <property type="entry name" value="HELICASE_CTER"/>
    <property type="match status" value="1"/>
</dbReference>
<dbReference type="GO" id="GO:0005737">
    <property type="term" value="C:cytoplasm"/>
    <property type="evidence" value="ECO:0007669"/>
    <property type="project" value="TreeGrafter"/>
</dbReference>
<keyword evidence="9" id="KW-0547">Nucleotide-binding</keyword>
<keyword evidence="3" id="KW-0413">Isomerase</keyword>
<sequence length="515" mass="58767">MADDVELMALARERILETFHIESLKDLQREALEKLICGRDVFLIQPTGPSSLSKISRDKCRDPMETNRIVNRPENVYKEDNAKLGYTAKKGEGAFRKWFGRINEIRSIVGKVPLIALTATATKSTRLKIMRSLEMHEPALLMVSPNRDNICYAVRAVTPDPAKTFQIMDLREQKGNYERTIIYCQTIKVTTFLYGFFLSELGDEVYADDSCDLKKRTVEMFHSRIDELNQEHILKSMVVADGSVRVLLATIAYGMGINCKDVKVVLHYGPSYNLETYLQESGRAGRDVSATCKAVMLYSSLMMKYCEDDIKTYVRDSSKCRRKMLLESFDVDITNLPPFETPHQCCDNCQRNCKCQGDSCDFVFFPSPVLEMQEASAEHSLSREVSDGQRETLRKKLNYLKVALDKQHLFTARSVNNPMFTPAKLYCALGGAQIDQLLNNCAIIFTSADIFKFVDIWHLSVAKEIVFTFNQVFGDVDVTESEEPENKNTLECADENFFDFEIEDSFFADLPFLYC</sequence>
<dbReference type="InterPro" id="IPR001650">
    <property type="entry name" value="Helicase_C-like"/>
</dbReference>
<feature type="domain" description="Helicase C-terminal" evidence="8">
    <location>
        <begin position="169"/>
        <end position="337"/>
    </location>
</feature>
<evidence type="ECO:0000256" key="4">
    <source>
        <dbReference type="ARBA" id="ARBA00023242"/>
    </source>
</evidence>
<keyword evidence="10" id="KW-1185">Reference proteome</keyword>
<dbReference type="InterPro" id="IPR027417">
    <property type="entry name" value="P-loop_NTPase"/>
</dbReference>
<accession>A0AAD9Q015</accession>
<reference evidence="9" key="1">
    <citation type="journal article" date="2023" name="G3 (Bethesda)">
        <title>Whole genome assembly and annotation of the endangered Caribbean coral Acropora cervicornis.</title>
        <authorList>
            <person name="Selwyn J.D."/>
            <person name="Vollmer S.V."/>
        </authorList>
    </citation>
    <scope>NUCLEOTIDE SEQUENCE</scope>
    <source>
        <strain evidence="9">K2</strain>
    </source>
</reference>
<dbReference type="GO" id="GO:0000724">
    <property type="term" value="P:double-strand break repair via homologous recombination"/>
    <property type="evidence" value="ECO:0007669"/>
    <property type="project" value="TreeGrafter"/>
</dbReference>
<dbReference type="GO" id="GO:0005694">
    <property type="term" value="C:chromosome"/>
    <property type="evidence" value="ECO:0007669"/>
    <property type="project" value="TreeGrafter"/>
</dbReference>
<evidence type="ECO:0000256" key="3">
    <source>
        <dbReference type="ARBA" id="ARBA00023235"/>
    </source>
</evidence>
<dbReference type="PANTHER" id="PTHR13710">
    <property type="entry name" value="DNA HELICASE RECQ FAMILY MEMBER"/>
    <property type="match status" value="1"/>
</dbReference>